<dbReference type="OMA" id="ADPVMYP"/>
<keyword evidence="2" id="KW-0288">FMN</keyword>
<evidence type="ECO:0000259" key="5">
    <source>
        <dbReference type="PROSITE" id="PS50112"/>
    </source>
</evidence>
<feature type="region of interest" description="Disordered" evidence="4">
    <location>
        <begin position="1"/>
        <end position="53"/>
    </location>
</feature>
<organism evidence="6 7">
    <name type="scientific">Aureobasidium subglaciale (strain EXF-2481)</name>
    <name type="common">Aureobasidium pullulans var. subglaciale</name>
    <dbReference type="NCBI Taxonomy" id="1043005"/>
    <lineage>
        <taxon>Eukaryota</taxon>
        <taxon>Fungi</taxon>
        <taxon>Dikarya</taxon>
        <taxon>Ascomycota</taxon>
        <taxon>Pezizomycotina</taxon>
        <taxon>Dothideomycetes</taxon>
        <taxon>Dothideomycetidae</taxon>
        <taxon>Dothideales</taxon>
        <taxon>Saccotheciaceae</taxon>
        <taxon>Aureobasidium</taxon>
    </lineage>
</organism>
<dbReference type="Gene3D" id="3.30.450.20">
    <property type="entry name" value="PAS domain"/>
    <property type="match status" value="1"/>
</dbReference>
<protein>
    <recommendedName>
        <fullName evidence="5">PAS domain-containing protein</fullName>
    </recommendedName>
</protein>
<dbReference type="EMBL" id="KL584750">
    <property type="protein sequence ID" value="KER00027.1"/>
    <property type="molecule type" value="Genomic_DNA"/>
</dbReference>
<dbReference type="OrthoDB" id="447251at2759"/>
<keyword evidence="7" id="KW-1185">Reference proteome</keyword>
<keyword evidence="1" id="KW-0285">Flavoprotein</keyword>
<dbReference type="HOGENOM" id="CLU_080231_0_1_1"/>
<dbReference type="Proteomes" id="UP000030641">
    <property type="component" value="Unassembled WGS sequence"/>
</dbReference>
<name>A0A074ZNW8_AURSE</name>
<evidence type="ECO:0000256" key="1">
    <source>
        <dbReference type="ARBA" id="ARBA00022630"/>
    </source>
</evidence>
<dbReference type="InParanoid" id="A0A074ZNW8"/>
<feature type="compositionally biased region" description="Polar residues" evidence="4">
    <location>
        <begin position="1"/>
        <end position="20"/>
    </location>
</feature>
<keyword evidence="3" id="KW-0157">Chromophore</keyword>
<dbReference type="GeneID" id="25363101"/>
<dbReference type="AlphaFoldDB" id="A0A074ZNW8"/>
<dbReference type="InterPro" id="IPR035965">
    <property type="entry name" value="PAS-like_dom_sf"/>
</dbReference>
<dbReference type="GO" id="GO:0005634">
    <property type="term" value="C:nucleus"/>
    <property type="evidence" value="ECO:0007669"/>
    <property type="project" value="TreeGrafter"/>
</dbReference>
<accession>A0A074ZNW8</accession>
<evidence type="ECO:0000256" key="4">
    <source>
        <dbReference type="SAM" id="MobiDB-lite"/>
    </source>
</evidence>
<sequence length="237" mass="26828">MQQYKSTQQESGWSPTNDMVPTTYGRATDYRSSSGLSDTNNREDAKREEQSSTNTVAPSWFYDGLYSPSGFNIIDILIRVQRRQNPQIELGVLDANVALLLCDTSLPDLPIVYCSDGFEDLTGYMRTEIIGRNCRFLQTPPQASSHNHYRTSSGQLAQPPVRRPQDQQNLAHFKQIIMDRKEVQMVVTNYTKYGMVFPNMITVIPIDLGEGASPAELPRYLVGFQVNARSLVQYHHS</sequence>
<dbReference type="RefSeq" id="XP_013347799.1">
    <property type="nucleotide sequence ID" value="XM_013492345.1"/>
</dbReference>
<feature type="region of interest" description="Disordered" evidence="4">
    <location>
        <begin position="141"/>
        <end position="162"/>
    </location>
</feature>
<dbReference type="STRING" id="1043005.A0A074ZNW8"/>
<evidence type="ECO:0000256" key="2">
    <source>
        <dbReference type="ARBA" id="ARBA00022643"/>
    </source>
</evidence>
<feature type="domain" description="PAS" evidence="5">
    <location>
        <begin position="111"/>
        <end position="133"/>
    </location>
</feature>
<dbReference type="PANTHER" id="PTHR47429:SF7">
    <property type="entry name" value="GATA-FACTOR"/>
    <property type="match status" value="1"/>
</dbReference>
<feature type="compositionally biased region" description="Basic and acidic residues" evidence="4">
    <location>
        <begin position="40"/>
        <end position="50"/>
    </location>
</feature>
<feature type="compositionally biased region" description="Polar residues" evidence="4">
    <location>
        <begin position="141"/>
        <end position="156"/>
    </location>
</feature>
<reference evidence="6 7" key="1">
    <citation type="journal article" date="2014" name="BMC Genomics">
        <title>Genome sequencing of four Aureobasidium pullulans varieties: biotechnological potential, stress tolerance, and description of new species.</title>
        <authorList>
            <person name="Gostin Ar C."/>
            <person name="Ohm R.A."/>
            <person name="Kogej T."/>
            <person name="Sonjak S."/>
            <person name="Turk M."/>
            <person name="Zajc J."/>
            <person name="Zalar P."/>
            <person name="Grube M."/>
            <person name="Sun H."/>
            <person name="Han J."/>
            <person name="Sharma A."/>
            <person name="Chiniquy J."/>
            <person name="Ngan C.Y."/>
            <person name="Lipzen A."/>
            <person name="Barry K."/>
            <person name="Grigoriev I.V."/>
            <person name="Gunde-Cimerman N."/>
        </authorList>
    </citation>
    <scope>NUCLEOTIDE SEQUENCE [LARGE SCALE GENOMIC DNA]</scope>
    <source>
        <strain evidence="6 7">EXF-2481</strain>
    </source>
</reference>
<proteinExistence type="predicted"/>
<evidence type="ECO:0000313" key="6">
    <source>
        <dbReference type="EMBL" id="KER00027.1"/>
    </source>
</evidence>
<evidence type="ECO:0000256" key="3">
    <source>
        <dbReference type="ARBA" id="ARBA00022991"/>
    </source>
</evidence>
<dbReference type="PROSITE" id="PS50112">
    <property type="entry name" value="PAS"/>
    <property type="match status" value="1"/>
</dbReference>
<gene>
    <name evidence="6" type="ORF">AUEXF2481DRAFT_25894</name>
</gene>
<dbReference type="PANTHER" id="PTHR47429">
    <property type="entry name" value="PROTEIN TWIN LOV 1"/>
    <property type="match status" value="1"/>
</dbReference>
<dbReference type="InterPro" id="IPR000014">
    <property type="entry name" value="PAS"/>
</dbReference>
<evidence type="ECO:0000313" key="7">
    <source>
        <dbReference type="Proteomes" id="UP000030641"/>
    </source>
</evidence>
<feature type="compositionally biased region" description="Polar residues" evidence="4">
    <location>
        <begin position="30"/>
        <end position="39"/>
    </location>
</feature>
<dbReference type="Pfam" id="PF13426">
    <property type="entry name" value="PAS_9"/>
    <property type="match status" value="1"/>
</dbReference>
<dbReference type="SUPFAM" id="SSF55785">
    <property type="entry name" value="PYP-like sensor domain (PAS domain)"/>
    <property type="match status" value="1"/>
</dbReference>